<keyword evidence="3" id="KW-0539">Nucleus</keyword>
<evidence type="ECO:0000256" key="3">
    <source>
        <dbReference type="ARBA" id="ARBA00023242"/>
    </source>
</evidence>
<evidence type="ECO:0008006" key="6">
    <source>
        <dbReference type="Google" id="ProtNLM"/>
    </source>
</evidence>
<comment type="subcellular location">
    <subcellularLocation>
        <location evidence="1">Nucleus</location>
    </subcellularLocation>
</comment>
<dbReference type="GO" id="GO:0005666">
    <property type="term" value="C:RNA polymerase III complex"/>
    <property type="evidence" value="ECO:0007669"/>
    <property type="project" value="TreeGrafter"/>
</dbReference>
<gene>
    <name evidence="4" type="ORF">GMOD_00007550</name>
</gene>
<dbReference type="AlphaFoldDB" id="A0A3M7MDI8"/>
<dbReference type="InterPro" id="IPR012340">
    <property type="entry name" value="NA-bd_OB-fold"/>
</dbReference>
<dbReference type="GO" id="GO:0005736">
    <property type="term" value="C:RNA polymerase I complex"/>
    <property type="evidence" value="ECO:0007669"/>
    <property type="project" value="TreeGrafter"/>
</dbReference>
<evidence type="ECO:0000313" key="5">
    <source>
        <dbReference type="Proteomes" id="UP000265663"/>
    </source>
</evidence>
<dbReference type="InterPro" id="IPR005570">
    <property type="entry name" value="RPABC3"/>
</dbReference>
<dbReference type="EMBL" id="KE747833">
    <property type="protein sequence ID" value="RMZ72551.1"/>
    <property type="molecule type" value="Genomic_DNA"/>
</dbReference>
<dbReference type="Gene3D" id="2.40.50.140">
    <property type="entry name" value="Nucleic acid-binding proteins"/>
    <property type="match status" value="1"/>
</dbReference>
<evidence type="ECO:0000313" key="4">
    <source>
        <dbReference type="EMBL" id="RMZ72551.1"/>
    </source>
</evidence>
<keyword evidence="5" id="KW-1185">Reference proteome</keyword>
<dbReference type="Pfam" id="PF03870">
    <property type="entry name" value="RNA_pol_Rpb8"/>
    <property type="match status" value="1"/>
</dbReference>
<dbReference type="OrthoDB" id="20018at2759"/>
<dbReference type="PANTHER" id="PTHR10917:SF0">
    <property type="entry name" value="DNA-DIRECTED RNA POLYMERASES I, II, AND III SUBUNIT RPABC3"/>
    <property type="match status" value="1"/>
</dbReference>
<evidence type="ECO:0000256" key="1">
    <source>
        <dbReference type="ARBA" id="ARBA00004123"/>
    </source>
</evidence>
<accession>A0A3M7MDI8</accession>
<sequence>MYESGRRLRSEGLQDNRRGATLGRTYRDAAWAAELSIDARRFTVRASLTMADAQVFEETFNIRAINNKKYDRVSRILGTSTDSQIKMTLDINHELFPVTKGASINLVLATTLALDGSAKGENDTMWRNVGRQGVTTLADMYDYVCYGKNYRMEGGDGEIIKYYASFGGLLLYMEGPHRKLSGLKIDDIYMLIKHV</sequence>
<evidence type="ECO:0000256" key="2">
    <source>
        <dbReference type="ARBA" id="ARBA00008912"/>
    </source>
</evidence>
<dbReference type="PANTHER" id="PTHR10917">
    <property type="entry name" value="DNA-DIRECTED RNA POLYMERASES I, II, AND III SUBUNIT RPABC3"/>
    <property type="match status" value="1"/>
</dbReference>
<dbReference type="SUPFAM" id="SSF50249">
    <property type="entry name" value="Nucleic acid-binding proteins"/>
    <property type="match status" value="1"/>
</dbReference>
<dbReference type="Proteomes" id="UP000265663">
    <property type="component" value="Unassembled WGS sequence"/>
</dbReference>
<organism evidence="4 5">
    <name type="scientific">Pyrenophora seminiperda CCB06</name>
    <dbReference type="NCBI Taxonomy" id="1302712"/>
    <lineage>
        <taxon>Eukaryota</taxon>
        <taxon>Fungi</taxon>
        <taxon>Dikarya</taxon>
        <taxon>Ascomycota</taxon>
        <taxon>Pezizomycotina</taxon>
        <taxon>Dothideomycetes</taxon>
        <taxon>Pleosporomycetidae</taxon>
        <taxon>Pleosporales</taxon>
        <taxon>Pleosporineae</taxon>
        <taxon>Pleosporaceae</taxon>
        <taxon>Pyrenophora</taxon>
    </lineage>
</organism>
<dbReference type="GO" id="GO:0003899">
    <property type="term" value="F:DNA-directed RNA polymerase activity"/>
    <property type="evidence" value="ECO:0007669"/>
    <property type="project" value="InterPro"/>
</dbReference>
<comment type="similarity">
    <text evidence="2">Belongs to the eukaryotic RPB8 RNA polymerase subunit family.</text>
</comment>
<proteinExistence type="inferred from homology"/>
<name>A0A3M7MDI8_9PLEO</name>
<dbReference type="GO" id="GO:0006351">
    <property type="term" value="P:DNA-templated transcription"/>
    <property type="evidence" value="ECO:0007669"/>
    <property type="project" value="InterPro"/>
</dbReference>
<dbReference type="FunFam" id="2.40.50.140:FF:000191">
    <property type="entry name" value="DNA-directed RNA polymerases I, II, and III subunit RPABC3"/>
    <property type="match status" value="1"/>
</dbReference>
<protein>
    <recommendedName>
        <fullName evidence="6">DNA-directed RNA polymerases I, II, and III subunit RPABC3</fullName>
    </recommendedName>
</protein>
<dbReference type="GO" id="GO:0005665">
    <property type="term" value="C:RNA polymerase II, core complex"/>
    <property type="evidence" value="ECO:0007669"/>
    <property type="project" value="TreeGrafter"/>
</dbReference>
<dbReference type="SMART" id="SM00658">
    <property type="entry name" value="RPOL8c"/>
    <property type="match status" value="1"/>
</dbReference>
<reference evidence="4 5" key="1">
    <citation type="journal article" date="2014" name="PLoS ONE">
        <title>De novo Genome Assembly of the Fungal Plant Pathogen Pyrenophora semeniperda.</title>
        <authorList>
            <person name="Soliai M.M."/>
            <person name="Meyer S.E."/>
            <person name="Udall J.A."/>
            <person name="Elzinga D.E."/>
            <person name="Hermansen R.A."/>
            <person name="Bodily P.M."/>
            <person name="Hart A.A."/>
            <person name="Coleman C.E."/>
        </authorList>
    </citation>
    <scope>NUCLEOTIDE SEQUENCE [LARGE SCALE GENOMIC DNA]</scope>
    <source>
        <strain evidence="4 5">CCB06</strain>
        <tissue evidence="4">Mycelium</tissue>
    </source>
</reference>